<comment type="caution">
    <text evidence="1">The sequence shown here is derived from an EMBL/GenBank/DDBJ whole genome shotgun (WGS) entry which is preliminary data.</text>
</comment>
<sequence>LKRYYEQLLVLAADVKNQILILMEPNKENSNNYQPPQ</sequence>
<gene>
    <name evidence="1" type="ORF">JBS370_LOCUS42843</name>
</gene>
<evidence type="ECO:0000313" key="2">
    <source>
        <dbReference type="Proteomes" id="UP000663836"/>
    </source>
</evidence>
<evidence type="ECO:0000313" key="1">
    <source>
        <dbReference type="EMBL" id="CAF4380851.1"/>
    </source>
</evidence>
<proteinExistence type="predicted"/>
<reference evidence="1" key="1">
    <citation type="submission" date="2021-02" db="EMBL/GenBank/DDBJ databases">
        <authorList>
            <person name="Nowell W R."/>
        </authorList>
    </citation>
    <scope>NUCLEOTIDE SEQUENCE</scope>
</reference>
<dbReference type="EMBL" id="CAJOBD010060330">
    <property type="protein sequence ID" value="CAF4380851.1"/>
    <property type="molecule type" value="Genomic_DNA"/>
</dbReference>
<accession>A0A820MYR8</accession>
<protein>
    <submittedName>
        <fullName evidence="1">Uncharacterized protein</fullName>
    </submittedName>
</protein>
<feature type="non-terminal residue" evidence="1">
    <location>
        <position position="1"/>
    </location>
</feature>
<name>A0A820MYR8_9BILA</name>
<organism evidence="1 2">
    <name type="scientific">Rotaria sordida</name>
    <dbReference type="NCBI Taxonomy" id="392033"/>
    <lineage>
        <taxon>Eukaryota</taxon>
        <taxon>Metazoa</taxon>
        <taxon>Spiralia</taxon>
        <taxon>Gnathifera</taxon>
        <taxon>Rotifera</taxon>
        <taxon>Eurotatoria</taxon>
        <taxon>Bdelloidea</taxon>
        <taxon>Philodinida</taxon>
        <taxon>Philodinidae</taxon>
        <taxon>Rotaria</taxon>
    </lineage>
</organism>
<dbReference type="AlphaFoldDB" id="A0A820MYR8"/>
<dbReference type="Proteomes" id="UP000663836">
    <property type="component" value="Unassembled WGS sequence"/>
</dbReference>